<gene>
    <name evidence="4" type="ORF">ABB05_21580</name>
</gene>
<dbReference type="PANTHER" id="PTHR43649">
    <property type="entry name" value="ARABINOSE-BINDING PROTEIN-RELATED"/>
    <property type="match status" value="1"/>
</dbReference>
<keyword evidence="2" id="KW-0813">Transport</keyword>
<feature type="signal peptide" evidence="3">
    <location>
        <begin position="1"/>
        <end position="18"/>
    </location>
</feature>
<dbReference type="Proteomes" id="UP000077881">
    <property type="component" value="Unassembled WGS sequence"/>
</dbReference>
<dbReference type="PANTHER" id="PTHR43649:SF29">
    <property type="entry name" value="OSMOPROTECTIVE COMPOUNDS-BINDING PROTEIN GGTB"/>
    <property type="match status" value="1"/>
</dbReference>
<dbReference type="Gene3D" id="3.40.190.10">
    <property type="entry name" value="Periplasmic binding protein-like II"/>
    <property type="match status" value="2"/>
</dbReference>
<dbReference type="STRING" id="217031.ABB05_21580"/>
<dbReference type="EMBL" id="LDJR01000061">
    <property type="protein sequence ID" value="OAK67149.1"/>
    <property type="molecule type" value="Genomic_DNA"/>
</dbReference>
<keyword evidence="5" id="KW-1185">Reference proteome</keyword>
<comment type="similarity">
    <text evidence="1">Belongs to the bacterial solute-binding protein 1 family.</text>
</comment>
<accession>A0A177ZI45</accession>
<dbReference type="OrthoDB" id="9798191at2"/>
<reference evidence="4 5" key="1">
    <citation type="submission" date="2015-05" db="EMBL/GenBank/DDBJ databases">
        <title>Comparison of genome.</title>
        <authorList>
            <person name="Zheng Z."/>
            <person name="Sun M."/>
        </authorList>
    </citation>
    <scope>NUCLEOTIDE SEQUENCE [LARGE SCALE GENOMIC DNA]</scope>
    <source>
        <strain evidence="4 5">G25-74</strain>
    </source>
</reference>
<dbReference type="InterPro" id="IPR050490">
    <property type="entry name" value="Bact_solute-bd_prot1"/>
</dbReference>
<evidence type="ECO:0000313" key="5">
    <source>
        <dbReference type="Proteomes" id="UP000077881"/>
    </source>
</evidence>
<sequence>MKKLGYIFIGLLMVVVLAACGSKDAKETQAVKDGSIELTLWTDWTEDRPENTLYKDLISKFNQEHEDIHVKVEAIPHDQYETKLRTQAAGNQLPDMMRVWPGARTAPLAEGGAILPLNPIIDNWEGDILDSILQDYAIDGNYYAIPANVSITSLIFYHKDQLQDAGYDEFPQTYDELKELIKALNDKGTTPIALGNKAIWPLQSVYLSTIADRFTDSDFLESALNGDGTFEDPQFISALSVIDELTKVNAFNEDMNTLDEAQSRNEFIKGTAAMHFAGSWAIGPILESVENIENIGVAPFPTFPGGNGDPAKISGAAGGGIAVSSQLSEEEQEAAFTFLKYFYGEELYQGLIKANVVIPADIEMDDNIPEIFKEANSFVQGGLAPVYDATLTPELTDMINNGLQSITLGEKAPEGLAKDMQKENENK</sequence>
<dbReference type="RefSeq" id="WP_057983706.1">
    <property type="nucleotide sequence ID" value="NZ_LDJR01000061.1"/>
</dbReference>
<protein>
    <submittedName>
        <fullName evidence="4">Sugar ABC transporter substrate-binding protein</fullName>
    </submittedName>
</protein>
<dbReference type="InterPro" id="IPR006059">
    <property type="entry name" value="SBP"/>
</dbReference>
<evidence type="ECO:0000256" key="1">
    <source>
        <dbReference type="ARBA" id="ARBA00008520"/>
    </source>
</evidence>
<proteinExistence type="inferred from homology"/>
<dbReference type="PROSITE" id="PS51257">
    <property type="entry name" value="PROKAR_LIPOPROTEIN"/>
    <property type="match status" value="1"/>
</dbReference>
<keyword evidence="3" id="KW-0732">Signal</keyword>
<evidence type="ECO:0000313" key="4">
    <source>
        <dbReference type="EMBL" id="OAK67149.1"/>
    </source>
</evidence>
<dbReference type="PATRIC" id="fig|217031.6.peg.4688"/>
<name>A0A177ZI45_9BACI</name>
<dbReference type="AlphaFoldDB" id="A0A177ZI45"/>
<feature type="chain" id="PRO_5038661052" evidence="3">
    <location>
        <begin position="19"/>
        <end position="427"/>
    </location>
</feature>
<dbReference type="SUPFAM" id="SSF53850">
    <property type="entry name" value="Periplasmic binding protein-like II"/>
    <property type="match status" value="1"/>
</dbReference>
<evidence type="ECO:0000256" key="2">
    <source>
        <dbReference type="ARBA" id="ARBA00022448"/>
    </source>
</evidence>
<comment type="caution">
    <text evidence="4">The sequence shown here is derived from an EMBL/GenBank/DDBJ whole genome shotgun (WGS) entry which is preliminary data.</text>
</comment>
<organism evidence="4 5">
    <name type="scientific">Lederbergia galactosidilytica</name>
    <dbReference type="NCBI Taxonomy" id="217031"/>
    <lineage>
        <taxon>Bacteria</taxon>
        <taxon>Bacillati</taxon>
        <taxon>Bacillota</taxon>
        <taxon>Bacilli</taxon>
        <taxon>Bacillales</taxon>
        <taxon>Bacillaceae</taxon>
        <taxon>Lederbergia</taxon>
    </lineage>
</organism>
<evidence type="ECO:0000256" key="3">
    <source>
        <dbReference type="SAM" id="SignalP"/>
    </source>
</evidence>
<dbReference type="Pfam" id="PF01547">
    <property type="entry name" value="SBP_bac_1"/>
    <property type="match status" value="1"/>
</dbReference>